<dbReference type="PROSITE" id="PS00107">
    <property type="entry name" value="PROTEIN_KINASE_ATP"/>
    <property type="match status" value="1"/>
</dbReference>
<dbReference type="Gene3D" id="3.30.200.20">
    <property type="entry name" value="Phosphorylase Kinase, domain 1"/>
    <property type="match status" value="1"/>
</dbReference>
<feature type="compositionally biased region" description="Polar residues" evidence="17">
    <location>
        <begin position="35"/>
        <end position="45"/>
    </location>
</feature>
<dbReference type="Proteomes" id="UP000005237">
    <property type="component" value="Unassembled WGS sequence"/>
</dbReference>
<feature type="domain" description="Protein kinase" evidence="19">
    <location>
        <begin position="211"/>
        <end position="476"/>
    </location>
</feature>
<evidence type="ECO:0000256" key="4">
    <source>
        <dbReference type="ARBA" id="ARBA00022490"/>
    </source>
</evidence>
<evidence type="ECO:0000256" key="13">
    <source>
        <dbReference type="ARBA" id="ARBA00061333"/>
    </source>
</evidence>
<keyword evidence="6 15" id="KW-0547">Nucleotide-binding</keyword>
<keyword evidence="21" id="KW-1185">Reference proteome</keyword>
<keyword evidence="3" id="KW-1003">Cell membrane</keyword>
<evidence type="ECO:0000256" key="15">
    <source>
        <dbReference type="PROSITE-ProRule" id="PRU10141"/>
    </source>
</evidence>
<dbReference type="InterPro" id="IPR017441">
    <property type="entry name" value="Protein_kinase_ATP_BS"/>
</dbReference>
<proteinExistence type="inferred from homology"/>
<evidence type="ECO:0000256" key="2">
    <source>
        <dbReference type="ARBA" id="ARBA00004496"/>
    </source>
</evidence>
<evidence type="ECO:0000259" key="18">
    <source>
        <dbReference type="PROSITE" id="PS50001"/>
    </source>
</evidence>
<evidence type="ECO:0000256" key="10">
    <source>
        <dbReference type="ARBA" id="ARBA00023136"/>
    </source>
</evidence>
<dbReference type="Gene3D" id="3.30.505.10">
    <property type="entry name" value="SH2 domain"/>
    <property type="match status" value="1"/>
</dbReference>
<evidence type="ECO:0000256" key="14">
    <source>
        <dbReference type="PROSITE-ProRule" id="PRU00191"/>
    </source>
</evidence>
<keyword evidence="7 16" id="KW-0418">Kinase</keyword>
<dbReference type="InterPro" id="IPR020635">
    <property type="entry name" value="Tyr_kinase_cat_dom"/>
</dbReference>
<name>A0A8R1I7D0_CAEJA</name>
<dbReference type="PROSITE" id="PS50001">
    <property type="entry name" value="SH2"/>
    <property type="match status" value="1"/>
</dbReference>
<dbReference type="SUPFAM" id="SSF55550">
    <property type="entry name" value="SH2 domain"/>
    <property type="match status" value="1"/>
</dbReference>
<reference evidence="20" key="2">
    <citation type="submission" date="2022-06" db="UniProtKB">
        <authorList>
            <consortium name="EnsemblMetazoa"/>
        </authorList>
    </citation>
    <scope>IDENTIFICATION</scope>
    <source>
        <strain evidence="20">DF5081</strain>
    </source>
</reference>
<comment type="similarity">
    <text evidence="13">Belongs to the protein kinase superfamily. Tyr protein kinase family. Fes/fps subfamily.</text>
</comment>
<dbReference type="InterPro" id="IPR001245">
    <property type="entry name" value="Ser-Thr/Tyr_kinase_cat_dom"/>
</dbReference>
<comment type="catalytic activity">
    <reaction evidence="12 16">
        <text>L-tyrosyl-[protein] + ATP = O-phospho-L-tyrosyl-[protein] + ADP + H(+)</text>
        <dbReference type="Rhea" id="RHEA:10596"/>
        <dbReference type="Rhea" id="RHEA-COMP:10136"/>
        <dbReference type="Rhea" id="RHEA-COMP:20101"/>
        <dbReference type="ChEBI" id="CHEBI:15378"/>
        <dbReference type="ChEBI" id="CHEBI:30616"/>
        <dbReference type="ChEBI" id="CHEBI:46858"/>
        <dbReference type="ChEBI" id="CHEBI:61978"/>
        <dbReference type="ChEBI" id="CHEBI:456216"/>
        <dbReference type="EC" id="2.7.10.2"/>
    </reaction>
</comment>
<keyword evidence="4" id="KW-0963">Cytoplasm</keyword>
<dbReference type="Pfam" id="PF07714">
    <property type="entry name" value="PK_Tyr_Ser-Thr"/>
    <property type="match status" value="1"/>
</dbReference>
<dbReference type="PANTHER" id="PTHR24418">
    <property type="entry name" value="TYROSINE-PROTEIN KINASE"/>
    <property type="match status" value="1"/>
</dbReference>
<feature type="binding site" evidence="15">
    <location>
        <position position="243"/>
    </location>
    <ligand>
        <name>ATP</name>
        <dbReference type="ChEBI" id="CHEBI:30616"/>
    </ligand>
</feature>
<dbReference type="AlphaFoldDB" id="A0A8R1I7D0"/>
<keyword evidence="11 16" id="KW-0829">Tyrosine-protein kinase</keyword>
<dbReference type="InterPro" id="IPR035849">
    <property type="entry name" value="Fes/Fps/Fer_SH2"/>
</dbReference>
<feature type="compositionally biased region" description="Basic and acidic residues" evidence="17">
    <location>
        <begin position="20"/>
        <end position="30"/>
    </location>
</feature>
<dbReference type="CDD" id="cd00192">
    <property type="entry name" value="PTKc"/>
    <property type="match status" value="1"/>
</dbReference>
<protein>
    <recommendedName>
        <fullName evidence="16">Tyrosine-protein kinase</fullName>
        <ecNumber evidence="16">2.7.10.2</ecNumber>
    </recommendedName>
</protein>
<dbReference type="PROSITE" id="PS00109">
    <property type="entry name" value="PROTEIN_KINASE_TYR"/>
    <property type="match status" value="1"/>
</dbReference>
<dbReference type="FunFam" id="3.30.200.20:FF:000194">
    <property type="entry name" value="protein-tyrosine kinase 2-beta isoform X1"/>
    <property type="match status" value="1"/>
</dbReference>
<evidence type="ECO:0000256" key="5">
    <source>
        <dbReference type="ARBA" id="ARBA00022679"/>
    </source>
</evidence>
<dbReference type="CDD" id="cd10361">
    <property type="entry name" value="SH2_Fps_family"/>
    <property type="match status" value="1"/>
</dbReference>
<feature type="region of interest" description="Disordered" evidence="17">
    <location>
        <begin position="1"/>
        <end position="74"/>
    </location>
</feature>
<evidence type="ECO:0000256" key="8">
    <source>
        <dbReference type="ARBA" id="ARBA00022840"/>
    </source>
</evidence>
<evidence type="ECO:0000256" key="16">
    <source>
        <dbReference type="RuleBase" id="RU362096"/>
    </source>
</evidence>
<evidence type="ECO:0000256" key="9">
    <source>
        <dbReference type="ARBA" id="ARBA00022999"/>
    </source>
</evidence>
<reference evidence="21" key="1">
    <citation type="submission" date="2010-08" db="EMBL/GenBank/DDBJ databases">
        <authorList>
            <consortium name="Caenorhabditis japonica Sequencing Consortium"/>
            <person name="Wilson R.K."/>
        </authorList>
    </citation>
    <scope>NUCLEOTIDE SEQUENCE [LARGE SCALE GENOMIC DNA]</scope>
    <source>
        <strain evidence="21">DF5081</strain>
    </source>
</reference>
<evidence type="ECO:0000256" key="3">
    <source>
        <dbReference type="ARBA" id="ARBA00022475"/>
    </source>
</evidence>
<evidence type="ECO:0000256" key="7">
    <source>
        <dbReference type="ARBA" id="ARBA00022777"/>
    </source>
</evidence>
<dbReference type="PRINTS" id="PR00109">
    <property type="entry name" value="TYRKINASE"/>
</dbReference>
<dbReference type="Pfam" id="PF00017">
    <property type="entry name" value="SH2"/>
    <property type="match status" value="1"/>
</dbReference>
<feature type="domain" description="SH2" evidence="18">
    <location>
        <begin position="91"/>
        <end position="199"/>
    </location>
</feature>
<organism evidence="20 21">
    <name type="scientific">Caenorhabditis japonica</name>
    <dbReference type="NCBI Taxonomy" id="281687"/>
    <lineage>
        <taxon>Eukaryota</taxon>
        <taxon>Metazoa</taxon>
        <taxon>Ecdysozoa</taxon>
        <taxon>Nematoda</taxon>
        <taxon>Chromadorea</taxon>
        <taxon>Rhabditida</taxon>
        <taxon>Rhabditina</taxon>
        <taxon>Rhabditomorpha</taxon>
        <taxon>Rhabditoidea</taxon>
        <taxon>Rhabditidae</taxon>
        <taxon>Peloderinae</taxon>
        <taxon>Caenorhabditis</taxon>
    </lineage>
</organism>
<accession>A0A8R1I7D0</accession>
<dbReference type="InterPro" id="IPR000980">
    <property type="entry name" value="SH2"/>
</dbReference>
<dbReference type="Gene3D" id="1.10.510.10">
    <property type="entry name" value="Transferase(Phosphotransferase) domain 1"/>
    <property type="match status" value="1"/>
</dbReference>
<evidence type="ECO:0000259" key="19">
    <source>
        <dbReference type="PROSITE" id="PS50011"/>
    </source>
</evidence>
<dbReference type="PROSITE" id="PS50011">
    <property type="entry name" value="PROTEIN_KINASE_DOM"/>
    <property type="match status" value="1"/>
</dbReference>
<dbReference type="InterPro" id="IPR050198">
    <property type="entry name" value="Non-receptor_tyrosine_kinases"/>
</dbReference>
<sequence length="508" mass="57067">MSRELFHTPYAYSTLSRRNSKSDTSNKDDSPSIAPRSSKSNSSKAGLTMKSMKKKKRISMGSASAERSDKEDKTTAEEFMRLEKTLRDLKFYHGFVPREDVSTMLKNPGDFLLRVSEVHENEGRVRREVILSLIPVREGSSSKGADKKKCRNVVIKRAKPAMFFCEHAQTFESLPDLVKYYTKNTGACSSATFQLKNPILAQPWEFKHSDVTIGKVLGEGAFGKVCTGTLKLKDGQTAEVAIKMTKASAFLSKFKIKEMMNEARFIRNFNHRNVVRLYGVAHDEQPLYILLELVSGGSLQDYLKEAKTKGLVVPVTEKLQFCVGSARGLEYLHANNCIHRDIAARNCLLSSKGSNKEVKITDFGLSRNGPMYKMKTSCKLPVKWLAPETISTFTFTFATDVYSWGIACYEIFTDGTEPFDSITNTQTKIEILAGRFLQMPAGTPEAVKNYISGMIFVDATRRVSMLEAAIEFERFAMMYGAGQLTNESQMVAPKTKYNILKAWKPKKK</sequence>
<dbReference type="GO" id="GO:0004715">
    <property type="term" value="F:non-membrane spanning protein tyrosine kinase activity"/>
    <property type="evidence" value="ECO:0007669"/>
    <property type="project" value="UniProtKB-EC"/>
</dbReference>
<comment type="subcellular location">
    <subcellularLocation>
        <location evidence="1">Cell membrane</location>
        <topology evidence="1">Peripheral membrane protein</topology>
    </subcellularLocation>
    <subcellularLocation>
        <location evidence="2">Cytoplasm</location>
    </subcellularLocation>
</comment>
<evidence type="ECO:0000256" key="6">
    <source>
        <dbReference type="ARBA" id="ARBA00022741"/>
    </source>
</evidence>
<dbReference type="InterPro" id="IPR036860">
    <property type="entry name" value="SH2_dom_sf"/>
</dbReference>
<keyword evidence="5 16" id="KW-0808">Transferase</keyword>
<evidence type="ECO:0000256" key="11">
    <source>
        <dbReference type="ARBA" id="ARBA00023137"/>
    </source>
</evidence>
<dbReference type="GO" id="GO:0005737">
    <property type="term" value="C:cytoplasm"/>
    <property type="evidence" value="ECO:0007669"/>
    <property type="project" value="UniProtKB-SubCell"/>
</dbReference>
<evidence type="ECO:0000313" key="20">
    <source>
        <dbReference type="EnsemblMetazoa" id="CJA19053.1"/>
    </source>
</evidence>
<evidence type="ECO:0000256" key="12">
    <source>
        <dbReference type="ARBA" id="ARBA00051245"/>
    </source>
</evidence>
<dbReference type="InterPro" id="IPR011009">
    <property type="entry name" value="Kinase-like_dom_sf"/>
</dbReference>
<evidence type="ECO:0000256" key="1">
    <source>
        <dbReference type="ARBA" id="ARBA00004202"/>
    </source>
</evidence>
<evidence type="ECO:0000313" key="21">
    <source>
        <dbReference type="Proteomes" id="UP000005237"/>
    </source>
</evidence>
<dbReference type="EC" id="2.7.10.2" evidence="16"/>
<dbReference type="GO" id="GO:0005524">
    <property type="term" value="F:ATP binding"/>
    <property type="evidence" value="ECO:0007669"/>
    <property type="project" value="UniProtKB-UniRule"/>
</dbReference>
<dbReference type="SUPFAM" id="SSF56112">
    <property type="entry name" value="Protein kinase-like (PK-like)"/>
    <property type="match status" value="1"/>
</dbReference>
<dbReference type="InterPro" id="IPR008266">
    <property type="entry name" value="Tyr_kinase_AS"/>
</dbReference>
<keyword evidence="10" id="KW-0472">Membrane</keyword>
<keyword evidence="9 14" id="KW-0727">SH2 domain</keyword>
<dbReference type="EnsemblMetazoa" id="CJA19053.1">
    <property type="protein sequence ID" value="CJA19053.1"/>
    <property type="gene ID" value="WBGene00138256"/>
</dbReference>
<dbReference type="SMART" id="SM00219">
    <property type="entry name" value="TyrKc"/>
    <property type="match status" value="1"/>
</dbReference>
<dbReference type="SMART" id="SM00252">
    <property type="entry name" value="SH2"/>
    <property type="match status" value="1"/>
</dbReference>
<keyword evidence="8 15" id="KW-0067">ATP-binding</keyword>
<dbReference type="InterPro" id="IPR000719">
    <property type="entry name" value="Prot_kinase_dom"/>
</dbReference>
<evidence type="ECO:0000256" key="17">
    <source>
        <dbReference type="SAM" id="MobiDB-lite"/>
    </source>
</evidence>
<dbReference type="GO" id="GO:0005886">
    <property type="term" value="C:plasma membrane"/>
    <property type="evidence" value="ECO:0007669"/>
    <property type="project" value="UniProtKB-SubCell"/>
</dbReference>